<evidence type="ECO:0000259" key="8">
    <source>
        <dbReference type="Pfam" id="PF00288"/>
    </source>
</evidence>
<dbReference type="HAMAP" id="MF_00061">
    <property type="entry name" value="IspE"/>
    <property type="match status" value="1"/>
</dbReference>
<dbReference type="InterPro" id="IPR036554">
    <property type="entry name" value="GHMP_kinase_C_sf"/>
</dbReference>
<gene>
    <name evidence="10" type="ORF">LCGC14_1449580</name>
</gene>
<dbReference type="EC" id="2.7.1.148" evidence="2"/>
<dbReference type="Gene3D" id="3.30.230.10">
    <property type="match status" value="1"/>
</dbReference>
<dbReference type="PIRSF" id="PIRSF010376">
    <property type="entry name" value="IspE"/>
    <property type="match status" value="1"/>
</dbReference>
<protein>
    <recommendedName>
        <fullName evidence="2">4-(cytidine 5'-diphospho)-2-C-methyl-D-erythritol kinase</fullName>
        <ecNumber evidence="2">2.7.1.148</ecNumber>
    </recommendedName>
    <alternativeName>
        <fullName evidence="7">4-(cytidine-5'-diphospho)-2-C-methyl-D-erythritol kinase</fullName>
    </alternativeName>
</protein>
<dbReference type="InterPro" id="IPR013750">
    <property type="entry name" value="GHMP_kinase_C_dom"/>
</dbReference>
<dbReference type="InterPro" id="IPR020568">
    <property type="entry name" value="Ribosomal_Su5_D2-typ_SF"/>
</dbReference>
<dbReference type="AlphaFoldDB" id="A0A0F9MK56"/>
<evidence type="ECO:0000256" key="3">
    <source>
        <dbReference type="ARBA" id="ARBA00022679"/>
    </source>
</evidence>
<evidence type="ECO:0000256" key="7">
    <source>
        <dbReference type="ARBA" id="ARBA00032554"/>
    </source>
</evidence>
<dbReference type="Gene3D" id="3.30.70.890">
    <property type="entry name" value="GHMP kinase, C-terminal domain"/>
    <property type="match status" value="1"/>
</dbReference>
<dbReference type="EMBL" id="LAZR01009967">
    <property type="protein sequence ID" value="KKM69557.1"/>
    <property type="molecule type" value="Genomic_DNA"/>
</dbReference>
<dbReference type="GO" id="GO:0016114">
    <property type="term" value="P:terpenoid biosynthetic process"/>
    <property type="evidence" value="ECO:0007669"/>
    <property type="project" value="InterPro"/>
</dbReference>
<dbReference type="SUPFAM" id="SSF55060">
    <property type="entry name" value="GHMP Kinase, C-terminal domain"/>
    <property type="match status" value="1"/>
</dbReference>
<dbReference type="GO" id="GO:0050515">
    <property type="term" value="F:4-(cytidine 5'-diphospho)-2-C-methyl-D-erythritol kinase activity"/>
    <property type="evidence" value="ECO:0007669"/>
    <property type="project" value="UniProtKB-EC"/>
</dbReference>
<dbReference type="GO" id="GO:0005524">
    <property type="term" value="F:ATP binding"/>
    <property type="evidence" value="ECO:0007669"/>
    <property type="project" value="UniProtKB-KW"/>
</dbReference>
<sequence>MRLLAPAKINLFLQVTGKRPDGYHDLVTIMSCIGLYDTITLSFDTREIRVICDDPGIPEDESNLAHRAASLFIGSLREPPGNKAKGVKIFIDKQIPIGAGLGGGSSDAAAVFLGLNRYYGHPFSRSEVMRIGFEVGADVPFFIFGKPALVQGAGEKLEPFKGLKPYRALFVYPGFSVSTAEVYGKFNFGLTKSEKQHKNNPFIKQDFDAESHFRNDLEQVTAAEYPDILIIKKTLLAHGATAALMSGSGPTVFGLFLDPDEARQAKNLLSRHSKWKLFLADLLV</sequence>
<name>A0A0F9MK56_9ZZZZ</name>
<dbReference type="Pfam" id="PF08544">
    <property type="entry name" value="GHMP_kinases_C"/>
    <property type="match status" value="1"/>
</dbReference>
<dbReference type="NCBIfam" id="TIGR00154">
    <property type="entry name" value="ispE"/>
    <property type="match status" value="1"/>
</dbReference>
<dbReference type="PANTHER" id="PTHR43527">
    <property type="entry name" value="4-DIPHOSPHOCYTIDYL-2-C-METHYL-D-ERYTHRITOL KINASE, CHLOROPLASTIC"/>
    <property type="match status" value="1"/>
</dbReference>
<dbReference type="InterPro" id="IPR004424">
    <property type="entry name" value="IspE"/>
</dbReference>
<evidence type="ECO:0000256" key="1">
    <source>
        <dbReference type="ARBA" id="ARBA00009684"/>
    </source>
</evidence>
<keyword evidence="4" id="KW-0547">Nucleotide-binding</keyword>
<dbReference type="SUPFAM" id="SSF54211">
    <property type="entry name" value="Ribosomal protein S5 domain 2-like"/>
    <property type="match status" value="1"/>
</dbReference>
<keyword evidence="3" id="KW-0808">Transferase</keyword>
<evidence type="ECO:0000256" key="5">
    <source>
        <dbReference type="ARBA" id="ARBA00022777"/>
    </source>
</evidence>
<dbReference type="PANTHER" id="PTHR43527:SF2">
    <property type="entry name" value="4-DIPHOSPHOCYTIDYL-2-C-METHYL-D-ERYTHRITOL KINASE, CHLOROPLASTIC"/>
    <property type="match status" value="1"/>
</dbReference>
<keyword evidence="5" id="KW-0418">Kinase</keyword>
<dbReference type="InterPro" id="IPR006204">
    <property type="entry name" value="GHMP_kinase_N_dom"/>
</dbReference>
<dbReference type="InterPro" id="IPR014721">
    <property type="entry name" value="Ribsml_uS5_D2-typ_fold_subgr"/>
</dbReference>
<evidence type="ECO:0000259" key="9">
    <source>
        <dbReference type="Pfam" id="PF08544"/>
    </source>
</evidence>
<accession>A0A0F9MK56</accession>
<evidence type="ECO:0000313" key="10">
    <source>
        <dbReference type="EMBL" id="KKM69557.1"/>
    </source>
</evidence>
<dbReference type="Pfam" id="PF00288">
    <property type="entry name" value="GHMP_kinases_N"/>
    <property type="match status" value="1"/>
</dbReference>
<keyword evidence="6" id="KW-0067">ATP-binding</keyword>
<organism evidence="10">
    <name type="scientific">marine sediment metagenome</name>
    <dbReference type="NCBI Taxonomy" id="412755"/>
    <lineage>
        <taxon>unclassified sequences</taxon>
        <taxon>metagenomes</taxon>
        <taxon>ecological metagenomes</taxon>
    </lineage>
</organism>
<comment type="similarity">
    <text evidence="1">Belongs to the GHMP kinase family. IspE subfamily.</text>
</comment>
<reference evidence="10" key="1">
    <citation type="journal article" date="2015" name="Nature">
        <title>Complex archaea that bridge the gap between prokaryotes and eukaryotes.</title>
        <authorList>
            <person name="Spang A."/>
            <person name="Saw J.H."/>
            <person name="Jorgensen S.L."/>
            <person name="Zaremba-Niedzwiedzka K."/>
            <person name="Martijn J."/>
            <person name="Lind A.E."/>
            <person name="van Eijk R."/>
            <person name="Schleper C."/>
            <person name="Guy L."/>
            <person name="Ettema T.J."/>
        </authorList>
    </citation>
    <scope>NUCLEOTIDE SEQUENCE</scope>
</reference>
<evidence type="ECO:0000256" key="2">
    <source>
        <dbReference type="ARBA" id="ARBA00012052"/>
    </source>
</evidence>
<feature type="domain" description="GHMP kinase N-terminal" evidence="8">
    <location>
        <begin position="64"/>
        <end position="146"/>
    </location>
</feature>
<comment type="caution">
    <text evidence="10">The sequence shown here is derived from an EMBL/GenBank/DDBJ whole genome shotgun (WGS) entry which is preliminary data.</text>
</comment>
<feature type="domain" description="GHMP kinase C-terminal" evidence="9">
    <location>
        <begin position="211"/>
        <end position="269"/>
    </location>
</feature>
<evidence type="ECO:0000256" key="6">
    <source>
        <dbReference type="ARBA" id="ARBA00022840"/>
    </source>
</evidence>
<proteinExistence type="inferred from homology"/>
<evidence type="ECO:0000256" key="4">
    <source>
        <dbReference type="ARBA" id="ARBA00022741"/>
    </source>
</evidence>